<feature type="region of interest" description="Disordered" evidence="1">
    <location>
        <begin position="1"/>
        <end position="279"/>
    </location>
</feature>
<sequence>MQQALEGGQQGLGEVGEGADEGAGGDGAVEQPGRRGQQEDDGQLSRDGQGHDAQDGPAGEGGGGAALGVDEGSRLGPDPAFGTAGRDVAQPGGGLAERAGEGLVGGEEGLLAAGEGPQGGQEQTEAERERRQHDGQEGGGQQEQARQGAGRREDEGPRDHHEPGGGVPGDLHLVGQPGDGGAVGVPQGGGDDAPHEPVAQRLHEPGDAAVRAPGPVRPGDHGDGGHPEPPGADPGPPGEEPGVQRLGQCVPEAEGVRGLDRGPHCEPPDDAPPATQEPQPFARDAAVATASATTALTHGDLLGVWAGTAVGWSRRPVRGWTAGEALRPGPRRVAGVGRRAAGAGRAGVPAAVGAGCPGDSRRASRGTEERPVLRVAP</sequence>
<dbReference type="Proteomes" id="UP000528608">
    <property type="component" value="Unassembled WGS sequence"/>
</dbReference>
<dbReference type="EMBL" id="JACHJF010000016">
    <property type="protein sequence ID" value="MBB5121128.1"/>
    <property type="molecule type" value="Genomic_DNA"/>
</dbReference>
<comment type="caution">
    <text evidence="2">The sequence shown here is derived from an EMBL/GenBank/DDBJ whole genome shotgun (WGS) entry which is preliminary data.</text>
</comment>
<evidence type="ECO:0000313" key="2">
    <source>
        <dbReference type="EMBL" id="MBB5121128.1"/>
    </source>
</evidence>
<protein>
    <submittedName>
        <fullName evidence="2">Uncharacterized protein</fullName>
    </submittedName>
</protein>
<feature type="compositionally biased region" description="Low complexity" evidence="1">
    <location>
        <begin position="327"/>
        <end position="354"/>
    </location>
</feature>
<proteinExistence type="predicted"/>
<dbReference type="AlphaFoldDB" id="A0A7W8F2V9"/>
<feature type="compositionally biased region" description="Basic and acidic residues" evidence="1">
    <location>
        <begin position="254"/>
        <end position="267"/>
    </location>
</feature>
<organism evidence="2 3">
    <name type="scientific">Streptomyces eurocidicus</name>
    <name type="common">Streptoverticillium eurocidicus</name>
    <dbReference type="NCBI Taxonomy" id="66423"/>
    <lineage>
        <taxon>Bacteria</taxon>
        <taxon>Bacillati</taxon>
        <taxon>Actinomycetota</taxon>
        <taxon>Actinomycetes</taxon>
        <taxon>Kitasatosporales</taxon>
        <taxon>Streptomycetaceae</taxon>
        <taxon>Streptomyces</taxon>
    </lineage>
</organism>
<reference evidence="2 3" key="1">
    <citation type="submission" date="2020-08" db="EMBL/GenBank/DDBJ databases">
        <title>Genomic Encyclopedia of Type Strains, Phase III (KMG-III): the genomes of soil and plant-associated and newly described type strains.</title>
        <authorList>
            <person name="Whitman W."/>
        </authorList>
    </citation>
    <scope>NUCLEOTIDE SEQUENCE [LARGE SCALE GENOMIC DNA]</scope>
    <source>
        <strain evidence="2 3">CECT 3259</strain>
    </source>
</reference>
<feature type="compositionally biased region" description="Low complexity" evidence="1">
    <location>
        <begin position="109"/>
        <end position="123"/>
    </location>
</feature>
<evidence type="ECO:0000313" key="3">
    <source>
        <dbReference type="Proteomes" id="UP000528608"/>
    </source>
</evidence>
<feature type="region of interest" description="Disordered" evidence="1">
    <location>
        <begin position="323"/>
        <end position="377"/>
    </location>
</feature>
<gene>
    <name evidence="2" type="ORF">FHS36_004580</name>
</gene>
<feature type="compositionally biased region" description="Basic and acidic residues" evidence="1">
    <location>
        <begin position="359"/>
        <end position="377"/>
    </location>
</feature>
<feature type="compositionally biased region" description="Gly residues" evidence="1">
    <location>
        <begin position="8"/>
        <end position="27"/>
    </location>
</feature>
<feature type="compositionally biased region" description="Basic and acidic residues" evidence="1">
    <location>
        <begin position="150"/>
        <end position="163"/>
    </location>
</feature>
<evidence type="ECO:0000256" key="1">
    <source>
        <dbReference type="SAM" id="MobiDB-lite"/>
    </source>
</evidence>
<feature type="compositionally biased region" description="Gly residues" evidence="1">
    <location>
        <begin position="177"/>
        <end position="191"/>
    </location>
</feature>
<accession>A0A7W8F2V9</accession>
<feature type="compositionally biased region" description="Basic and acidic residues" evidence="1">
    <location>
        <begin position="125"/>
        <end position="136"/>
    </location>
</feature>
<feature type="compositionally biased region" description="Pro residues" evidence="1">
    <location>
        <begin position="227"/>
        <end position="239"/>
    </location>
</feature>
<name>A0A7W8F2V9_STREU</name>